<reference evidence="2" key="1">
    <citation type="submission" date="2022-08" db="EMBL/GenBank/DDBJ databases">
        <authorList>
            <consortium name="DOE Joint Genome Institute"/>
            <person name="Min B."/>
            <person name="Riley R."/>
            <person name="Sierra-Patev S."/>
            <person name="Naranjo-Ortiz M."/>
            <person name="Looney B."/>
            <person name="Konkel Z."/>
            <person name="Slot J.C."/>
            <person name="Sakamoto Y."/>
            <person name="Steenwyk J.L."/>
            <person name="Rokas A."/>
            <person name="Carro J."/>
            <person name="Camarero S."/>
            <person name="Ferreira P."/>
            <person name="Molpeceres G."/>
            <person name="Ruiz-Duenas F.J."/>
            <person name="Serrano A."/>
            <person name="Henrissat B."/>
            <person name="Drula E."/>
            <person name="Hughes K.W."/>
            <person name="Mata J.L."/>
            <person name="Ishikawa N.K."/>
            <person name="Vargas-Isla R."/>
            <person name="Ushijima S."/>
            <person name="Smith C.A."/>
            <person name="Ahrendt S."/>
            <person name="Andreopoulos W."/>
            <person name="He G."/>
            <person name="Labutti K."/>
            <person name="Lipzen A."/>
            <person name="Ng V."/>
            <person name="Sandor L."/>
            <person name="Barry K."/>
            <person name="Martinez A.T."/>
            <person name="Xiao Y."/>
            <person name="Gibbons J.G."/>
            <person name="Terashima K."/>
            <person name="Hibbett D.S."/>
            <person name="Grigoriev I.V."/>
        </authorList>
    </citation>
    <scope>NUCLEOTIDE SEQUENCE</scope>
    <source>
        <strain evidence="2">TFB9207</strain>
    </source>
</reference>
<feature type="compositionally biased region" description="Basic residues" evidence="1">
    <location>
        <begin position="75"/>
        <end position="86"/>
    </location>
</feature>
<name>A0AA38NXA6_9AGAR</name>
<gene>
    <name evidence="2" type="ORF">F5878DRAFT_646873</name>
</gene>
<protein>
    <submittedName>
        <fullName evidence="2">Uncharacterized protein</fullName>
    </submittedName>
</protein>
<feature type="region of interest" description="Disordered" evidence="1">
    <location>
        <begin position="53"/>
        <end position="182"/>
    </location>
</feature>
<dbReference type="AlphaFoldDB" id="A0AA38NXA6"/>
<evidence type="ECO:0000256" key="1">
    <source>
        <dbReference type="SAM" id="MobiDB-lite"/>
    </source>
</evidence>
<sequence>MFVSCTGGIPSFNLNSHTLFLVSSSFHTTTKPLFTTTSPTPIAVTAATPVSLAGASTPTLPPPAPELPSQQSRPAKNKSLGKKRKRAEALPSFTAPALCPVTLPETPALPTIPPPTSQPSPRKTRSARNNEGGSSEQASKQTAGGKKRKQNEAENLSAGVDAVPKRKKSRFWTYELVPSTSA</sequence>
<dbReference type="Proteomes" id="UP001163846">
    <property type="component" value="Unassembled WGS sequence"/>
</dbReference>
<evidence type="ECO:0000313" key="2">
    <source>
        <dbReference type="EMBL" id="KAJ3832327.1"/>
    </source>
</evidence>
<dbReference type="EMBL" id="MU806997">
    <property type="protein sequence ID" value="KAJ3832327.1"/>
    <property type="molecule type" value="Genomic_DNA"/>
</dbReference>
<comment type="caution">
    <text evidence="2">The sequence shown here is derived from an EMBL/GenBank/DDBJ whole genome shotgun (WGS) entry which is preliminary data.</text>
</comment>
<organism evidence="2 3">
    <name type="scientific">Lentinula raphanica</name>
    <dbReference type="NCBI Taxonomy" id="153919"/>
    <lineage>
        <taxon>Eukaryota</taxon>
        <taxon>Fungi</taxon>
        <taxon>Dikarya</taxon>
        <taxon>Basidiomycota</taxon>
        <taxon>Agaricomycotina</taxon>
        <taxon>Agaricomycetes</taxon>
        <taxon>Agaricomycetidae</taxon>
        <taxon>Agaricales</taxon>
        <taxon>Marasmiineae</taxon>
        <taxon>Omphalotaceae</taxon>
        <taxon>Lentinula</taxon>
    </lineage>
</organism>
<accession>A0AA38NXA6</accession>
<keyword evidence="3" id="KW-1185">Reference proteome</keyword>
<feature type="compositionally biased region" description="Polar residues" evidence="1">
    <location>
        <begin position="127"/>
        <end position="142"/>
    </location>
</feature>
<proteinExistence type="predicted"/>
<evidence type="ECO:0000313" key="3">
    <source>
        <dbReference type="Proteomes" id="UP001163846"/>
    </source>
</evidence>